<name>A0ABR8R988_9BACI</name>
<evidence type="ECO:0000313" key="4">
    <source>
        <dbReference type="Proteomes" id="UP000640786"/>
    </source>
</evidence>
<dbReference type="EMBL" id="JACSQO010000003">
    <property type="protein sequence ID" value="MBD7944225.1"/>
    <property type="molecule type" value="Genomic_DNA"/>
</dbReference>
<sequence>MCLITYFDEQETILFAVGEIRRLLRKAGIESTLQYNEKLKESAQDEKRILLVTRKQYEALLNVDKVAINLKLDGFAIVKQGSNTWIIGEEPRSVLYGIYKYCEIYMGYRWIHLNQEELVHASLKEEVVLSIFEPSFQRRGNIIETIDDPMFINSLIDWGVKNGHNEYFFTFFLWEKVKAYVAPTLQKRGVKVTLGGHSLQFLLNEIEIKSDKQENLQFITKDKAIQEQVIQKIADICKENEVISRISLWPEDVGIGEKNGRDFMSSYILFTENLNKLLKSSGQSVEVEHIVYNAGLSWNMLERGNDTNVSSDVDILFAYWGRNYADSIKSQEINQQRATHALKDWNAQVIQNGRNLTVLEYYSDHFMLSELFPPLARRIDEDLKDYQQQNITGMLNLIVPPHLKEHSSEMDKRYPWKWVQHFNNYIYTKLAWGEELERALDLYFQSYQDPKKFKRTFLLLEEIIAPYTQWNIPLFPARVVDPEKVTNIVEVQEILNYLQKIGQFFDEWDFTEVETLLPIYSKNNNQSYNSEEMSKFYFYYVKTIAEKTLQEWLDK</sequence>
<keyword evidence="4" id="KW-1185">Reference proteome</keyword>
<comment type="caution">
    <text evidence="3">The sequence shown here is derived from an EMBL/GenBank/DDBJ whole genome shotgun (WGS) entry which is preliminary data.</text>
</comment>
<dbReference type="RefSeq" id="WP_191697012.1">
    <property type="nucleotide sequence ID" value="NZ_JACSQO010000003.1"/>
</dbReference>
<proteinExistence type="predicted"/>
<gene>
    <name evidence="3" type="ORF">H9650_08850</name>
</gene>
<dbReference type="Proteomes" id="UP000640786">
    <property type="component" value="Unassembled WGS sequence"/>
</dbReference>
<evidence type="ECO:0000313" key="3">
    <source>
        <dbReference type="EMBL" id="MBD7944225.1"/>
    </source>
</evidence>
<reference evidence="3 4" key="1">
    <citation type="submission" date="2020-08" db="EMBL/GenBank/DDBJ databases">
        <title>A Genomic Blueprint of the Chicken Gut Microbiome.</title>
        <authorList>
            <person name="Gilroy R."/>
            <person name="Ravi A."/>
            <person name="Getino M."/>
            <person name="Pursley I."/>
            <person name="Horton D.L."/>
            <person name="Alikhan N.-F."/>
            <person name="Baker D."/>
            <person name="Gharbi K."/>
            <person name="Hall N."/>
            <person name="Watson M."/>
            <person name="Adriaenssens E.M."/>
            <person name="Foster-Nyarko E."/>
            <person name="Jarju S."/>
            <person name="Secka A."/>
            <person name="Antonio M."/>
            <person name="Oren A."/>
            <person name="Chaudhuri R."/>
            <person name="La Ragione R.M."/>
            <person name="Hildebrand F."/>
            <person name="Pallen M.J."/>
        </authorList>
    </citation>
    <scope>NUCLEOTIDE SEQUENCE [LARGE SCALE GENOMIC DNA]</scope>
    <source>
        <strain evidence="3 4">Sa2BUA9</strain>
    </source>
</reference>
<accession>A0ABR8R988</accession>
<dbReference type="SUPFAM" id="SSF55545">
    <property type="entry name" value="beta-N-acetylhexosaminidase-like domain"/>
    <property type="match status" value="1"/>
</dbReference>
<evidence type="ECO:0000259" key="2">
    <source>
        <dbReference type="Pfam" id="PF03648"/>
    </source>
</evidence>
<keyword evidence="1" id="KW-0378">Hydrolase</keyword>
<dbReference type="Pfam" id="PF03648">
    <property type="entry name" value="Glyco_hydro_67N"/>
    <property type="match status" value="1"/>
</dbReference>
<protein>
    <recommendedName>
        <fullName evidence="2">Alpha glucuronidase N-terminal domain-containing protein</fullName>
    </recommendedName>
</protein>
<evidence type="ECO:0000256" key="1">
    <source>
        <dbReference type="ARBA" id="ARBA00022801"/>
    </source>
</evidence>
<dbReference type="Gene3D" id="3.30.379.10">
    <property type="entry name" value="Chitobiase/beta-hexosaminidase domain 2-like"/>
    <property type="match status" value="1"/>
</dbReference>
<feature type="domain" description="Alpha glucuronidase N-terminal" evidence="2">
    <location>
        <begin position="26"/>
        <end position="101"/>
    </location>
</feature>
<dbReference type="InterPro" id="IPR005154">
    <property type="entry name" value="Glyco_hydro_67_aGlcAse_N"/>
</dbReference>
<dbReference type="InterPro" id="IPR029018">
    <property type="entry name" value="Hex-like_dom2"/>
</dbReference>
<organism evidence="3 4">
    <name type="scientific">Psychrobacillus faecigallinarum</name>
    <dbReference type="NCBI Taxonomy" id="2762235"/>
    <lineage>
        <taxon>Bacteria</taxon>
        <taxon>Bacillati</taxon>
        <taxon>Bacillota</taxon>
        <taxon>Bacilli</taxon>
        <taxon>Bacillales</taxon>
        <taxon>Bacillaceae</taxon>
        <taxon>Psychrobacillus</taxon>
    </lineage>
</organism>